<evidence type="ECO:0000313" key="3">
    <source>
        <dbReference type="Proteomes" id="UP000290287"/>
    </source>
</evidence>
<dbReference type="InterPro" id="IPR011767">
    <property type="entry name" value="GLR_AS"/>
</dbReference>
<gene>
    <name evidence="2" type="ORF">CS022_11055</name>
</gene>
<dbReference type="AlphaFoldDB" id="A0A4Q0YQ87"/>
<comment type="caution">
    <text evidence="2">The sequence shown here is derived from an EMBL/GenBank/DDBJ whole genome shotgun (WGS) entry which is preliminary data.</text>
</comment>
<name>A0A4Q0YQ87_9GAMM</name>
<dbReference type="PROSITE" id="PS51354">
    <property type="entry name" value="GLUTAREDOXIN_2"/>
    <property type="match status" value="1"/>
</dbReference>
<dbReference type="Pfam" id="PF13417">
    <property type="entry name" value="GST_N_3"/>
    <property type="match status" value="1"/>
</dbReference>
<accession>A0A4Q0YQ87</accession>
<dbReference type="Gene3D" id="3.40.30.10">
    <property type="entry name" value="Glutaredoxin"/>
    <property type="match status" value="1"/>
</dbReference>
<dbReference type="SUPFAM" id="SSF52833">
    <property type="entry name" value="Thioredoxin-like"/>
    <property type="match status" value="1"/>
</dbReference>
<dbReference type="PROSITE" id="PS00195">
    <property type="entry name" value="GLUTAREDOXIN_1"/>
    <property type="match status" value="1"/>
</dbReference>
<feature type="domain" description="GST N-terminal" evidence="1">
    <location>
        <begin position="6"/>
        <end position="86"/>
    </location>
</feature>
<proteinExistence type="predicted"/>
<evidence type="ECO:0000313" key="2">
    <source>
        <dbReference type="EMBL" id="RXJ73260.1"/>
    </source>
</evidence>
<evidence type="ECO:0000259" key="1">
    <source>
        <dbReference type="PROSITE" id="PS50404"/>
    </source>
</evidence>
<dbReference type="PROSITE" id="PS50404">
    <property type="entry name" value="GST_NTER"/>
    <property type="match status" value="1"/>
</dbReference>
<dbReference type="EMBL" id="PEIB01000011">
    <property type="protein sequence ID" value="RXJ73260.1"/>
    <property type="molecule type" value="Genomic_DNA"/>
</dbReference>
<dbReference type="InterPro" id="IPR036249">
    <property type="entry name" value="Thioredoxin-like_sf"/>
</dbReference>
<dbReference type="RefSeq" id="WP_129122309.1">
    <property type="nucleotide sequence ID" value="NZ_PEIB01000011.1"/>
</dbReference>
<sequence length="86" mass="9851">MAKDIAGIQLYHFNACPFCIKVRAAVKLMGLGLETRNIRENKQYLEELVTGGGKRQVPCLRIEEGDSVRWLYESDDIIAYLKQEYA</sequence>
<dbReference type="OrthoDB" id="9793736at2"/>
<dbReference type="InterPro" id="IPR004045">
    <property type="entry name" value="Glutathione_S-Trfase_N"/>
</dbReference>
<protein>
    <submittedName>
        <fullName evidence="2">Glutaredoxin</fullName>
    </submittedName>
</protein>
<keyword evidence="3" id="KW-1185">Reference proteome</keyword>
<organism evidence="2 3">
    <name type="scientific">Veronia nyctiphanis</name>
    <dbReference type="NCBI Taxonomy" id="1278244"/>
    <lineage>
        <taxon>Bacteria</taxon>
        <taxon>Pseudomonadati</taxon>
        <taxon>Pseudomonadota</taxon>
        <taxon>Gammaproteobacteria</taxon>
        <taxon>Vibrionales</taxon>
        <taxon>Vibrionaceae</taxon>
        <taxon>Veronia</taxon>
    </lineage>
</organism>
<dbReference type="Proteomes" id="UP000290287">
    <property type="component" value="Unassembled WGS sequence"/>
</dbReference>
<reference evidence="2 3" key="1">
    <citation type="submission" date="2017-10" db="EMBL/GenBank/DDBJ databases">
        <title>Nyctiphanis sp. nov., isolated from the stomach of the euphausiid Nyctiphanes simplex (Hansen, 1911) in the Gulf of California.</title>
        <authorList>
            <person name="Gomez-Gil B."/>
            <person name="Aguilar-Mendez M."/>
            <person name="Lopez-Cortes A."/>
            <person name="Gomez-Gutierrez J."/>
            <person name="Roque A."/>
            <person name="Lang E."/>
            <person name="Gonzalez-Castillo A."/>
        </authorList>
    </citation>
    <scope>NUCLEOTIDE SEQUENCE [LARGE SCALE GENOMIC DNA]</scope>
    <source>
        <strain evidence="2 3">CAIM 600</strain>
    </source>
</reference>